<keyword evidence="2" id="KW-1185">Reference proteome</keyword>
<proteinExistence type="predicted"/>
<reference evidence="1 2" key="1">
    <citation type="journal article" date="2015" name="Genome Announc.">
        <title>Expanding the biotechnology potential of lactobacilli through comparative genomics of 213 strains and associated genera.</title>
        <authorList>
            <person name="Sun Z."/>
            <person name="Harris H.M."/>
            <person name="McCann A."/>
            <person name="Guo C."/>
            <person name="Argimon S."/>
            <person name="Zhang W."/>
            <person name="Yang X."/>
            <person name="Jeffery I.B."/>
            <person name="Cooney J.C."/>
            <person name="Kagawa T.F."/>
            <person name="Liu W."/>
            <person name="Song Y."/>
            <person name="Salvetti E."/>
            <person name="Wrobel A."/>
            <person name="Rasinkangas P."/>
            <person name="Parkhill J."/>
            <person name="Rea M.C."/>
            <person name="O'Sullivan O."/>
            <person name="Ritari J."/>
            <person name="Douillard F.P."/>
            <person name="Paul Ross R."/>
            <person name="Yang R."/>
            <person name="Briner A.E."/>
            <person name="Felis G.E."/>
            <person name="de Vos W.M."/>
            <person name="Barrangou R."/>
            <person name="Klaenhammer T.R."/>
            <person name="Caufield P.W."/>
            <person name="Cui Y."/>
            <person name="Zhang H."/>
            <person name="O'Toole P.W."/>
        </authorList>
    </citation>
    <scope>NUCLEOTIDE SEQUENCE [LARGE SCALE GENOMIC DNA]</scope>
    <source>
        <strain evidence="1 2">DSM 21376</strain>
    </source>
</reference>
<name>A0A023CZ49_9LACO</name>
<evidence type="ECO:0000313" key="2">
    <source>
        <dbReference type="Proteomes" id="UP000050961"/>
    </source>
</evidence>
<dbReference type="OrthoDB" id="2242747at2"/>
<dbReference type="RefSeq" id="WP_034989563.1">
    <property type="nucleotide sequence ID" value="NZ_AYZF01000008.1"/>
</dbReference>
<sequence length="101" mass="11543">MFKKKIEDEEILSKMYDFILDTAISERERKIGMMAKKDLERGKYTVAVVNKFSISLQREAMKNGLTPTASDFYHVLESILNEIAPFGTNRGSSLSQNSYLN</sequence>
<dbReference type="GO" id="GO:0030153">
    <property type="term" value="P:bacteriocin immunity"/>
    <property type="evidence" value="ECO:0007669"/>
    <property type="project" value="InterPro"/>
</dbReference>
<dbReference type="EMBL" id="AYZF01000008">
    <property type="protein sequence ID" value="KRN06643.1"/>
    <property type="molecule type" value="Genomic_DNA"/>
</dbReference>
<dbReference type="AlphaFoldDB" id="A0A023CZ49"/>
<dbReference type="CDD" id="cd21059">
    <property type="entry name" value="LciA-like"/>
    <property type="match status" value="1"/>
</dbReference>
<accession>A0A023CZ49</accession>
<gene>
    <name evidence="1" type="ORF">FD15_GL000193</name>
</gene>
<evidence type="ECO:0000313" key="1">
    <source>
        <dbReference type="EMBL" id="KRN06643.1"/>
    </source>
</evidence>
<comment type="caution">
    <text evidence="1">The sequence shown here is derived from an EMBL/GenBank/DDBJ whole genome shotgun (WGS) entry which is preliminary data.</text>
</comment>
<dbReference type="PATRIC" id="fig|1423806.3.peg.196"/>
<dbReference type="InterPro" id="IPR015046">
    <property type="entry name" value="LciA_Immunity-like"/>
</dbReference>
<evidence type="ECO:0008006" key="3">
    <source>
        <dbReference type="Google" id="ProtNLM"/>
    </source>
</evidence>
<protein>
    <recommendedName>
        <fullName evidence="3">Gar-IM</fullName>
    </recommendedName>
</protein>
<dbReference type="eggNOG" id="ENOG50349ZW">
    <property type="taxonomic scope" value="Bacteria"/>
</dbReference>
<dbReference type="STRING" id="1423806.FD15_GL000193"/>
<dbReference type="Pfam" id="PF08951">
    <property type="entry name" value="EntA_Immun"/>
    <property type="match status" value="1"/>
</dbReference>
<organism evidence="1 2">
    <name type="scientific">Liquorilactobacillus sucicola DSM 21376 = JCM 15457</name>
    <dbReference type="NCBI Taxonomy" id="1423806"/>
    <lineage>
        <taxon>Bacteria</taxon>
        <taxon>Bacillati</taxon>
        <taxon>Bacillota</taxon>
        <taxon>Bacilli</taxon>
        <taxon>Lactobacillales</taxon>
        <taxon>Lactobacillaceae</taxon>
        <taxon>Liquorilactobacillus</taxon>
    </lineage>
</organism>
<dbReference type="Proteomes" id="UP000050961">
    <property type="component" value="Unassembled WGS sequence"/>
</dbReference>